<dbReference type="Gene3D" id="3.40.50.720">
    <property type="entry name" value="NAD(P)-binding Rossmann-like Domain"/>
    <property type="match status" value="1"/>
</dbReference>
<gene>
    <name evidence="2" type="ORF">FPZ41_05940</name>
</gene>
<comment type="caution">
    <text evidence="2">The sequence shown here is derived from an EMBL/GenBank/DDBJ whole genome shotgun (WGS) entry which is preliminary data.</text>
</comment>
<dbReference type="PRINTS" id="PR00081">
    <property type="entry name" value="GDHRDH"/>
</dbReference>
<dbReference type="EMBL" id="VMNX01000010">
    <property type="protein sequence ID" value="MPY48146.1"/>
    <property type="molecule type" value="Genomic_DNA"/>
</dbReference>
<dbReference type="PANTHER" id="PTHR42820:SF1">
    <property type="entry name" value="SHORT-CHAIN DEHYDROGENASE_REDUCTASE FAMILY PROTEIN"/>
    <property type="match status" value="1"/>
</dbReference>
<organism evidence="2 3">
    <name type="scientific">Streptomyces acidicola</name>
    <dbReference type="NCBI Taxonomy" id="2596892"/>
    <lineage>
        <taxon>Bacteria</taxon>
        <taxon>Bacillati</taxon>
        <taxon>Actinomycetota</taxon>
        <taxon>Actinomycetes</taxon>
        <taxon>Kitasatosporales</taxon>
        <taxon>Streptomycetaceae</taxon>
        <taxon>Streptomyces</taxon>
    </lineage>
</organism>
<accession>A0A5N8WMS5</accession>
<dbReference type="FunFam" id="3.40.50.720:FF:000084">
    <property type="entry name" value="Short-chain dehydrogenase reductase"/>
    <property type="match status" value="1"/>
</dbReference>
<protein>
    <submittedName>
        <fullName evidence="2">SDR family oxidoreductase</fullName>
    </submittedName>
</protein>
<evidence type="ECO:0000256" key="1">
    <source>
        <dbReference type="ARBA" id="ARBA00023002"/>
    </source>
</evidence>
<proteinExistence type="predicted"/>
<keyword evidence="1" id="KW-0560">Oxidoreductase</keyword>
<dbReference type="InterPro" id="IPR036291">
    <property type="entry name" value="NAD(P)-bd_dom_sf"/>
</dbReference>
<dbReference type="AlphaFoldDB" id="A0A5N8WMS5"/>
<dbReference type="PANTHER" id="PTHR42820">
    <property type="entry name" value="SHORT-CHAIN DEHYDROGENASE REDUCTASE"/>
    <property type="match status" value="1"/>
</dbReference>
<reference evidence="2 3" key="1">
    <citation type="submission" date="2019-09" db="EMBL/GenBank/DDBJ databases">
        <authorList>
            <person name="Duangmal K."/>
            <person name="Teo W.F.A."/>
            <person name="Lipun K."/>
        </authorList>
    </citation>
    <scope>NUCLEOTIDE SEQUENCE [LARGE SCALE GENOMIC DNA]</scope>
    <source>
        <strain evidence="2 3">K1PN6</strain>
    </source>
</reference>
<dbReference type="Proteomes" id="UP000373149">
    <property type="component" value="Unassembled WGS sequence"/>
</dbReference>
<dbReference type="InterPro" id="IPR002347">
    <property type="entry name" value="SDR_fam"/>
</dbReference>
<dbReference type="RefSeq" id="WP_152859816.1">
    <property type="nucleotide sequence ID" value="NZ_VMNX01000010.1"/>
</dbReference>
<dbReference type="GO" id="GO:0016491">
    <property type="term" value="F:oxidoreductase activity"/>
    <property type="evidence" value="ECO:0007669"/>
    <property type="project" value="UniProtKB-KW"/>
</dbReference>
<dbReference type="SUPFAM" id="SSF51735">
    <property type="entry name" value="NAD(P)-binding Rossmann-fold domains"/>
    <property type="match status" value="1"/>
</dbReference>
<keyword evidence="3" id="KW-1185">Reference proteome</keyword>
<evidence type="ECO:0000313" key="2">
    <source>
        <dbReference type="EMBL" id="MPY48146.1"/>
    </source>
</evidence>
<dbReference type="Pfam" id="PF13561">
    <property type="entry name" value="adh_short_C2"/>
    <property type="match status" value="1"/>
</dbReference>
<sequence length="293" mass="30171">MAQELTGKVAVVTGGVSGIGRGIVDVFLEEGARIVVGDIDDEAGHALHKELGDDVTFQHTDVTVAADVEALIARAVSQYGGLNVMVNNAGALGEQSGLLDLDPDGFTRTTDLLLRSVVLGHTYAGRRMKEQGTGGSIVSMSSIAGIQAGLSSVSYDAAKAGVLQVARTATHELAPYKIRSNVIMPGLILTPIMAKGTDLDPSQYPAFVEALKEPLGELHPIGRGGLPRDLANAALFFAGDRSAFITGQHIAVDGGITSVSHLDMGAVVGKAFTAMGVTGVDPNFSAAAKHDSA</sequence>
<evidence type="ECO:0000313" key="3">
    <source>
        <dbReference type="Proteomes" id="UP000373149"/>
    </source>
</evidence>
<dbReference type="PRINTS" id="PR00080">
    <property type="entry name" value="SDRFAMILY"/>
</dbReference>
<name>A0A5N8WMS5_9ACTN</name>